<dbReference type="InterPro" id="IPR050275">
    <property type="entry name" value="PGM_Phosphatase"/>
</dbReference>
<dbReference type="SUPFAM" id="SSF53254">
    <property type="entry name" value="Phosphoglycerate mutase-like"/>
    <property type="match status" value="1"/>
</dbReference>
<dbReference type="CDD" id="cd07067">
    <property type="entry name" value="HP_PGM_like"/>
    <property type="match status" value="1"/>
</dbReference>
<reference evidence="1 2" key="1">
    <citation type="submission" date="2016-02" db="EMBL/GenBank/DDBJ databases">
        <title>Draft genome sequence of hydrocarbon degrading Staphylococcus saprophyticus Strain CNV2, isolated from crude-oil contaminated soil from Noonmati Oil Refinery, Guwahati, Assam, India.</title>
        <authorList>
            <person name="Mukherjee A."/>
            <person name="Chettri B."/>
            <person name="Langpoklakpam J."/>
            <person name="Singh A.K."/>
            <person name="Chattopadhyay D.J."/>
        </authorList>
    </citation>
    <scope>NUCLEOTIDE SEQUENCE [LARGE SCALE GENOMIC DNA]</scope>
    <source>
        <strain evidence="1 2">CNV2</strain>
    </source>
</reference>
<dbReference type="InterPro" id="IPR029033">
    <property type="entry name" value="His_PPase_superfam"/>
</dbReference>
<dbReference type="Pfam" id="PF00300">
    <property type="entry name" value="His_Phos_1"/>
    <property type="match status" value="1"/>
</dbReference>
<proteinExistence type="predicted"/>
<sequence>MLYLLRHCQAESQNKDAPLTEDGQQKAESLIPILKQLEINKIYSSPMTRATKTIEPFAVSMNKTITIDERLTERILTSDTLTSFLPVLEKTFKDYELKLHGGESSREAEQRAISFLNELDLTENTLVVSHGNLIALILNYVDKFSFSDWQELKNPDLRVINNDGSISKIELVGLGDSYGN</sequence>
<gene>
    <name evidence="1" type="ORF">A0131_04350</name>
</gene>
<dbReference type="InterPro" id="IPR013078">
    <property type="entry name" value="His_Pase_superF_clade-1"/>
</dbReference>
<dbReference type="Gene3D" id="3.40.50.1240">
    <property type="entry name" value="Phosphoglycerate mutase-like"/>
    <property type="match status" value="1"/>
</dbReference>
<dbReference type="PIRSF" id="PIRSF000709">
    <property type="entry name" value="6PFK_2-Ptase"/>
    <property type="match status" value="1"/>
</dbReference>
<evidence type="ECO:0000313" key="2">
    <source>
        <dbReference type="Proteomes" id="UP000075418"/>
    </source>
</evidence>
<dbReference type="SMART" id="SM00855">
    <property type="entry name" value="PGAM"/>
    <property type="match status" value="1"/>
</dbReference>
<name>A0A151A3L8_9STAP</name>
<organism evidence="1 2">
    <name type="scientific">Staphylococcus kloosii</name>
    <dbReference type="NCBI Taxonomy" id="29384"/>
    <lineage>
        <taxon>Bacteria</taxon>
        <taxon>Bacillati</taxon>
        <taxon>Bacillota</taxon>
        <taxon>Bacilli</taxon>
        <taxon>Bacillales</taxon>
        <taxon>Staphylococcaceae</taxon>
        <taxon>Staphylococcus</taxon>
    </lineage>
</organism>
<protein>
    <recommendedName>
        <fullName evidence="3">Phosphoglycerate mutase</fullName>
    </recommendedName>
</protein>
<evidence type="ECO:0000313" key="1">
    <source>
        <dbReference type="EMBL" id="KYH14031.1"/>
    </source>
</evidence>
<comment type="caution">
    <text evidence="1">The sequence shown here is derived from an EMBL/GenBank/DDBJ whole genome shotgun (WGS) entry which is preliminary data.</text>
</comment>
<dbReference type="GO" id="GO:0016791">
    <property type="term" value="F:phosphatase activity"/>
    <property type="evidence" value="ECO:0007669"/>
    <property type="project" value="TreeGrafter"/>
</dbReference>
<accession>A0A151A3L8</accession>
<dbReference type="PANTHER" id="PTHR48100">
    <property type="entry name" value="BROAD-SPECIFICITY PHOSPHATASE YOR283W-RELATED"/>
    <property type="match status" value="1"/>
</dbReference>
<dbReference type="AlphaFoldDB" id="A0A151A3L8"/>
<dbReference type="PANTHER" id="PTHR48100:SF1">
    <property type="entry name" value="HISTIDINE PHOSPHATASE FAMILY PROTEIN-RELATED"/>
    <property type="match status" value="1"/>
</dbReference>
<evidence type="ECO:0008006" key="3">
    <source>
        <dbReference type="Google" id="ProtNLM"/>
    </source>
</evidence>
<dbReference type="EMBL" id="LUGM01000002">
    <property type="protein sequence ID" value="KYH14031.1"/>
    <property type="molecule type" value="Genomic_DNA"/>
</dbReference>
<dbReference type="GO" id="GO:0005737">
    <property type="term" value="C:cytoplasm"/>
    <property type="evidence" value="ECO:0007669"/>
    <property type="project" value="TreeGrafter"/>
</dbReference>
<dbReference type="Proteomes" id="UP000075418">
    <property type="component" value="Unassembled WGS sequence"/>
</dbReference>
<dbReference type="RefSeq" id="WP_061854254.1">
    <property type="nucleotide sequence ID" value="NZ_LUGM01000002.1"/>
</dbReference>